<name>A0AAW9FIZ2_9HYPH</name>
<dbReference type="InterPro" id="IPR015797">
    <property type="entry name" value="NUDIX_hydrolase-like_dom_sf"/>
</dbReference>
<dbReference type="GO" id="GO:0005737">
    <property type="term" value="C:cytoplasm"/>
    <property type="evidence" value="ECO:0007669"/>
    <property type="project" value="TreeGrafter"/>
</dbReference>
<dbReference type="PANTHER" id="PTHR12629">
    <property type="entry name" value="DIPHOSPHOINOSITOL POLYPHOSPHATE PHOSPHOHYDROLASE"/>
    <property type="match status" value="1"/>
</dbReference>
<dbReference type="InterPro" id="IPR047198">
    <property type="entry name" value="DDP-like_NUDIX"/>
</dbReference>
<evidence type="ECO:0000313" key="6">
    <source>
        <dbReference type="EMBL" id="MDX8305086.1"/>
    </source>
</evidence>
<evidence type="ECO:0000313" key="8">
    <source>
        <dbReference type="Proteomes" id="UP001277561"/>
    </source>
</evidence>
<sequence>MKPGKKQKQTIPSASRGLLTQLAAMPEQLKRADFRQQYAALCFRCFPDRDDIEILVITSRETGRWIIPKGWPMKKKKPYEAAALEAFQESGVRGRVGKRAVGRYTYLKWLDNQHVSPCIVEVFPMDVTEQKADYKEQGQRKLAWVSPDEAARRVREVELKSLLVHFRPKRKKISGE</sequence>
<comment type="cofactor">
    <cofactor evidence="1">
        <name>Mg(2+)</name>
        <dbReference type="ChEBI" id="CHEBI:18420"/>
    </cofactor>
</comment>
<dbReference type="PANTHER" id="PTHR12629:SF0">
    <property type="entry name" value="DIPHOSPHOINOSITOL-POLYPHOSPHATE DIPHOSPHATASE"/>
    <property type="match status" value="1"/>
</dbReference>
<protein>
    <submittedName>
        <fullName evidence="6">NUDIX hydrolase</fullName>
    </submittedName>
</protein>
<dbReference type="Proteomes" id="UP001277561">
    <property type="component" value="Unassembled WGS sequence"/>
</dbReference>
<feature type="domain" description="Nudix hydrolase" evidence="5">
    <location>
        <begin position="35"/>
        <end position="167"/>
    </location>
</feature>
<evidence type="ECO:0000256" key="2">
    <source>
        <dbReference type="ARBA" id="ARBA00022723"/>
    </source>
</evidence>
<evidence type="ECO:0000313" key="7">
    <source>
        <dbReference type="EMBL" id="MDX8332591.1"/>
    </source>
</evidence>
<keyword evidence="8" id="KW-1185">Reference proteome</keyword>
<keyword evidence="4" id="KW-0460">Magnesium</keyword>
<evidence type="ECO:0000259" key="5">
    <source>
        <dbReference type="PROSITE" id="PS51462"/>
    </source>
</evidence>
<comment type="caution">
    <text evidence="6">The sequence shown here is derived from an EMBL/GenBank/DDBJ whole genome shotgun (WGS) entry which is preliminary data.</text>
</comment>
<dbReference type="Gene3D" id="3.90.79.10">
    <property type="entry name" value="Nucleoside Triphosphate Pyrophosphohydrolase"/>
    <property type="match status" value="1"/>
</dbReference>
<dbReference type="EMBL" id="JAVRAF010000013">
    <property type="protein sequence ID" value="MDX8305086.1"/>
    <property type="molecule type" value="Genomic_DNA"/>
</dbReference>
<dbReference type="CDD" id="cd04666">
    <property type="entry name" value="NUDIX_DIPP2_like_Nudt4"/>
    <property type="match status" value="1"/>
</dbReference>
<dbReference type="GO" id="GO:0046872">
    <property type="term" value="F:metal ion binding"/>
    <property type="evidence" value="ECO:0007669"/>
    <property type="project" value="UniProtKB-KW"/>
</dbReference>
<dbReference type="RefSeq" id="WP_320188012.1">
    <property type="nucleotide sequence ID" value="NZ_CP133554.1"/>
</dbReference>
<accession>A0AAW9FIZ2</accession>
<dbReference type="GO" id="GO:0016462">
    <property type="term" value="F:pyrophosphatase activity"/>
    <property type="evidence" value="ECO:0007669"/>
    <property type="project" value="InterPro"/>
</dbReference>
<keyword evidence="2" id="KW-0479">Metal-binding</keyword>
<evidence type="ECO:0000256" key="3">
    <source>
        <dbReference type="ARBA" id="ARBA00022801"/>
    </source>
</evidence>
<keyword evidence="3 6" id="KW-0378">Hydrolase</keyword>
<dbReference type="InterPro" id="IPR000086">
    <property type="entry name" value="NUDIX_hydrolase_dom"/>
</dbReference>
<organism evidence="6">
    <name type="scientific">Agrobacterium rosae</name>
    <dbReference type="NCBI Taxonomy" id="1972867"/>
    <lineage>
        <taxon>Bacteria</taxon>
        <taxon>Pseudomonadati</taxon>
        <taxon>Pseudomonadota</taxon>
        <taxon>Alphaproteobacteria</taxon>
        <taxon>Hyphomicrobiales</taxon>
        <taxon>Rhizobiaceae</taxon>
        <taxon>Rhizobium/Agrobacterium group</taxon>
        <taxon>Agrobacterium</taxon>
    </lineage>
</organism>
<proteinExistence type="predicted"/>
<gene>
    <name evidence="6" type="ORF">RMR22_22810</name>
    <name evidence="7" type="ORF">RMS29_25635</name>
</gene>
<dbReference type="AlphaFoldDB" id="A0AAW9FIZ2"/>
<evidence type="ECO:0000256" key="1">
    <source>
        <dbReference type="ARBA" id="ARBA00001946"/>
    </source>
</evidence>
<dbReference type="PROSITE" id="PS51462">
    <property type="entry name" value="NUDIX"/>
    <property type="match status" value="1"/>
</dbReference>
<dbReference type="EMBL" id="JAVRAD010000020">
    <property type="protein sequence ID" value="MDX8332591.1"/>
    <property type="molecule type" value="Genomic_DNA"/>
</dbReference>
<dbReference type="SUPFAM" id="SSF55811">
    <property type="entry name" value="Nudix"/>
    <property type="match status" value="1"/>
</dbReference>
<reference evidence="6 8" key="1">
    <citation type="journal article" date="2023" name="Phytobiomes J">
        <title>Deciphering the key players within the bacterial microbiota associated with aerial crown gall tumors on rhododendron: Insights into the gallobiome.</title>
        <authorList>
            <person name="Kuzmanovic N."/>
            <person name="Nesme J."/>
            <person name="Wolf J."/>
            <person name="Neumann-Schaal M."/>
            <person name="Petersen J."/>
            <person name="Fernandez-Gnecco G."/>
            <person name="Sproeer C."/>
            <person name="Bunk B."/>
            <person name="Overmann J."/>
            <person name="Sorensen S.J."/>
            <person name="Idczak E."/>
            <person name="Smalla K."/>
        </authorList>
    </citation>
    <scope>NUCLEOTIDE SEQUENCE</scope>
    <source>
        <strain evidence="6">Rho-11.1</strain>
        <strain evidence="8">rho-14.1</strain>
        <strain evidence="7">Rho-14.1</strain>
    </source>
</reference>
<evidence type="ECO:0000256" key="4">
    <source>
        <dbReference type="ARBA" id="ARBA00022842"/>
    </source>
</evidence>
<dbReference type="Pfam" id="PF00293">
    <property type="entry name" value="NUDIX"/>
    <property type="match status" value="1"/>
</dbReference>